<proteinExistence type="predicted"/>
<dbReference type="OrthoDB" id="4215120at2"/>
<dbReference type="Proteomes" id="UP000528608">
    <property type="component" value="Unassembled WGS sequence"/>
</dbReference>
<dbReference type="AlphaFoldDB" id="A0A7W8BFM6"/>
<sequence>MRSLSVPHPVLAVSMAENCTFCRQLQADLAANRDVVRQLPASVLLLDNATTTELGLPLGPRLLTELSRAGADMKPHGTPTAVRLDPHAEPLLLRGFDQVTAALVELSGATPGHVVCEAPSSCSARVAAAPVNALVTAWSGNRAVGIAARGGEAAAVAARCAEPAPEKGTYTPVTLTLERPEQLFLLYRGGELAARVRTAQQAYETLGNIVAGFAAPPAPVPGTATLLCGAVVHEEDARVLLFPRHWMTHLVTHSSRLGRAGWHVRPDPFTHLGPGFLLAGSVPVSGVLTDRTEDLGPGLDARGRLLARTVNWAARPTTPEAVHHLTRLLDALPFHIGTQDEALAFLATP</sequence>
<protein>
    <submittedName>
        <fullName evidence="1">Uncharacterized protein</fullName>
    </submittedName>
</protein>
<dbReference type="RefSeq" id="WP_146045524.1">
    <property type="nucleotide sequence ID" value="NZ_JACHJF010000028.1"/>
</dbReference>
<organism evidence="1 2">
    <name type="scientific">Streptomyces eurocidicus</name>
    <name type="common">Streptoverticillium eurocidicus</name>
    <dbReference type="NCBI Taxonomy" id="66423"/>
    <lineage>
        <taxon>Bacteria</taxon>
        <taxon>Bacillati</taxon>
        <taxon>Actinomycetota</taxon>
        <taxon>Actinomycetes</taxon>
        <taxon>Kitasatosporales</taxon>
        <taxon>Streptomycetaceae</taxon>
        <taxon>Streptomyces</taxon>
    </lineage>
</organism>
<name>A0A7W8BFM6_STREU</name>
<comment type="caution">
    <text evidence="1">The sequence shown here is derived from an EMBL/GenBank/DDBJ whole genome shotgun (WGS) entry which is preliminary data.</text>
</comment>
<dbReference type="EMBL" id="JACHJF010000028">
    <property type="protein sequence ID" value="MBB5122511.1"/>
    <property type="molecule type" value="Genomic_DNA"/>
</dbReference>
<accession>A0A7W8BFM6</accession>
<gene>
    <name evidence="1" type="ORF">FHS36_005984</name>
</gene>
<evidence type="ECO:0000313" key="1">
    <source>
        <dbReference type="EMBL" id="MBB5122511.1"/>
    </source>
</evidence>
<evidence type="ECO:0000313" key="2">
    <source>
        <dbReference type="Proteomes" id="UP000528608"/>
    </source>
</evidence>
<reference evidence="1 2" key="1">
    <citation type="submission" date="2020-08" db="EMBL/GenBank/DDBJ databases">
        <title>Genomic Encyclopedia of Type Strains, Phase III (KMG-III): the genomes of soil and plant-associated and newly described type strains.</title>
        <authorList>
            <person name="Whitman W."/>
        </authorList>
    </citation>
    <scope>NUCLEOTIDE SEQUENCE [LARGE SCALE GENOMIC DNA]</scope>
    <source>
        <strain evidence="1 2">CECT 3259</strain>
    </source>
</reference>